<gene>
    <name evidence="2" type="ORF">FA13DRAFT_1717143</name>
</gene>
<protein>
    <submittedName>
        <fullName evidence="2">Uncharacterized protein</fullName>
    </submittedName>
</protein>
<dbReference type="AlphaFoldDB" id="A0A4Y7SHP1"/>
<feature type="compositionally biased region" description="Basic and acidic residues" evidence="1">
    <location>
        <begin position="150"/>
        <end position="169"/>
    </location>
</feature>
<sequence>MPAVSLLRAAPFGREVDSVRGRAPDPWARYSNFRLAEHTECGSHHLKHTPWCIPSGEPTPYHTAWNRFPYTFPAPLPSLAVSGDHPDMPDIDAGAAKDDITDADLALVLTDGATYQDVLVTAQSCARKGDVSDVEVTRDGRPGCRRGKVEISEGGGGDEHGIWDGERSEGSLPRRNRHEVRMFASLGGNPLLGTQMNRARRRYPHVVKDAFIDFVMIKSANVCRALDPTYKGDVGLGNS</sequence>
<name>A0A4Y7SHP1_COPMI</name>
<proteinExistence type="predicted"/>
<dbReference type="Proteomes" id="UP000298030">
    <property type="component" value="Unassembled WGS sequence"/>
</dbReference>
<evidence type="ECO:0000256" key="1">
    <source>
        <dbReference type="SAM" id="MobiDB-lite"/>
    </source>
</evidence>
<dbReference type="EMBL" id="QPFP01000117">
    <property type="protein sequence ID" value="TEB21261.1"/>
    <property type="molecule type" value="Genomic_DNA"/>
</dbReference>
<feature type="region of interest" description="Disordered" evidence="1">
    <location>
        <begin position="150"/>
        <end position="172"/>
    </location>
</feature>
<evidence type="ECO:0000313" key="2">
    <source>
        <dbReference type="EMBL" id="TEB21261.1"/>
    </source>
</evidence>
<reference evidence="2 3" key="1">
    <citation type="journal article" date="2019" name="Nat. Ecol. Evol.">
        <title>Megaphylogeny resolves global patterns of mushroom evolution.</title>
        <authorList>
            <person name="Varga T."/>
            <person name="Krizsan K."/>
            <person name="Foldi C."/>
            <person name="Dima B."/>
            <person name="Sanchez-Garcia M."/>
            <person name="Sanchez-Ramirez S."/>
            <person name="Szollosi G.J."/>
            <person name="Szarkandi J.G."/>
            <person name="Papp V."/>
            <person name="Albert L."/>
            <person name="Andreopoulos W."/>
            <person name="Angelini C."/>
            <person name="Antonin V."/>
            <person name="Barry K.W."/>
            <person name="Bougher N.L."/>
            <person name="Buchanan P."/>
            <person name="Buyck B."/>
            <person name="Bense V."/>
            <person name="Catcheside P."/>
            <person name="Chovatia M."/>
            <person name="Cooper J."/>
            <person name="Damon W."/>
            <person name="Desjardin D."/>
            <person name="Finy P."/>
            <person name="Geml J."/>
            <person name="Haridas S."/>
            <person name="Hughes K."/>
            <person name="Justo A."/>
            <person name="Karasinski D."/>
            <person name="Kautmanova I."/>
            <person name="Kiss B."/>
            <person name="Kocsube S."/>
            <person name="Kotiranta H."/>
            <person name="LaButti K.M."/>
            <person name="Lechner B.E."/>
            <person name="Liimatainen K."/>
            <person name="Lipzen A."/>
            <person name="Lukacs Z."/>
            <person name="Mihaltcheva S."/>
            <person name="Morgado L.N."/>
            <person name="Niskanen T."/>
            <person name="Noordeloos M.E."/>
            <person name="Ohm R.A."/>
            <person name="Ortiz-Santana B."/>
            <person name="Ovrebo C."/>
            <person name="Racz N."/>
            <person name="Riley R."/>
            <person name="Savchenko A."/>
            <person name="Shiryaev A."/>
            <person name="Soop K."/>
            <person name="Spirin V."/>
            <person name="Szebenyi C."/>
            <person name="Tomsovsky M."/>
            <person name="Tulloss R.E."/>
            <person name="Uehling J."/>
            <person name="Grigoriev I.V."/>
            <person name="Vagvolgyi C."/>
            <person name="Papp T."/>
            <person name="Martin F.M."/>
            <person name="Miettinen O."/>
            <person name="Hibbett D.S."/>
            <person name="Nagy L.G."/>
        </authorList>
    </citation>
    <scope>NUCLEOTIDE SEQUENCE [LARGE SCALE GENOMIC DNA]</scope>
    <source>
        <strain evidence="2 3">FP101781</strain>
    </source>
</reference>
<organism evidence="2 3">
    <name type="scientific">Coprinellus micaceus</name>
    <name type="common">Glistening ink-cap mushroom</name>
    <name type="synonym">Coprinus micaceus</name>
    <dbReference type="NCBI Taxonomy" id="71717"/>
    <lineage>
        <taxon>Eukaryota</taxon>
        <taxon>Fungi</taxon>
        <taxon>Dikarya</taxon>
        <taxon>Basidiomycota</taxon>
        <taxon>Agaricomycotina</taxon>
        <taxon>Agaricomycetes</taxon>
        <taxon>Agaricomycetidae</taxon>
        <taxon>Agaricales</taxon>
        <taxon>Agaricineae</taxon>
        <taxon>Psathyrellaceae</taxon>
        <taxon>Coprinellus</taxon>
    </lineage>
</organism>
<evidence type="ECO:0000313" key="3">
    <source>
        <dbReference type="Proteomes" id="UP000298030"/>
    </source>
</evidence>
<comment type="caution">
    <text evidence="2">The sequence shown here is derived from an EMBL/GenBank/DDBJ whole genome shotgun (WGS) entry which is preliminary data.</text>
</comment>
<keyword evidence="3" id="KW-1185">Reference proteome</keyword>
<accession>A0A4Y7SHP1</accession>